<accession>Q7U8P8</accession>
<proteinExistence type="predicted"/>
<dbReference type="EMBL" id="BX569690">
    <property type="protein sequence ID" value="CAE07080.1"/>
    <property type="molecule type" value="Genomic_DNA"/>
</dbReference>
<dbReference type="KEGG" id="syw:SYNW0565"/>
<keyword evidence="3" id="KW-1185">Reference proteome</keyword>
<dbReference type="STRING" id="84588.SYNW0565"/>
<sequence>MTPSHPRQGFKFKRLLISALSLNGLLASPAIAELDDTTISVAVAQGNAHCLIETKTMAVDEALAMAKAFIASDGISDSARDAVTSRPEFSDLMNAYIADQGGLCRIGEAAAAVTHPAVLGRVSPRFATCPA</sequence>
<dbReference type="RefSeq" id="WP_011127434.1">
    <property type="nucleotide sequence ID" value="NC_005070.1"/>
</dbReference>
<protein>
    <submittedName>
        <fullName evidence="2">Uncharacterized protein</fullName>
    </submittedName>
</protein>
<reference evidence="2 3" key="1">
    <citation type="journal article" date="2003" name="Nature">
        <title>The genome of a motile marine Synechococcus.</title>
        <authorList>
            <person name="Palenik B."/>
            <person name="Brahamsha B."/>
            <person name="Larimer F."/>
            <person name="Land M."/>
            <person name="Hauser L."/>
            <person name="Chain P."/>
            <person name="Lamerdin J."/>
            <person name="Regala W."/>
            <person name="Allen E.A."/>
            <person name="McCarren J."/>
            <person name="Paulsen I."/>
            <person name="Dufresne A."/>
            <person name="Partensky F."/>
            <person name="Webb E."/>
            <person name="Waterbury J."/>
        </authorList>
    </citation>
    <scope>NUCLEOTIDE SEQUENCE [LARGE SCALE GENOMIC DNA]</scope>
    <source>
        <strain evidence="2 3">WH8102</strain>
    </source>
</reference>
<keyword evidence="1" id="KW-0732">Signal</keyword>
<organism evidence="2 3">
    <name type="scientific">Parasynechococcus marenigrum (strain WH8102)</name>
    <dbReference type="NCBI Taxonomy" id="84588"/>
    <lineage>
        <taxon>Bacteria</taxon>
        <taxon>Bacillati</taxon>
        <taxon>Cyanobacteriota</taxon>
        <taxon>Cyanophyceae</taxon>
        <taxon>Synechococcales</taxon>
        <taxon>Prochlorococcaceae</taxon>
        <taxon>Parasynechococcus</taxon>
        <taxon>Parasynechococcus marenigrum</taxon>
    </lineage>
</organism>
<dbReference type="AlphaFoldDB" id="Q7U8P8"/>
<feature type="chain" id="PRO_5004292073" evidence="1">
    <location>
        <begin position="33"/>
        <end position="131"/>
    </location>
</feature>
<dbReference type="eggNOG" id="ENOG5032JV0">
    <property type="taxonomic scope" value="Bacteria"/>
</dbReference>
<name>Q7U8P8_PARMW</name>
<dbReference type="HOGENOM" id="CLU_1926554_0_0_3"/>
<feature type="signal peptide" evidence="1">
    <location>
        <begin position="1"/>
        <end position="32"/>
    </location>
</feature>
<gene>
    <name evidence="2" type="ordered locus">SYNW0565</name>
</gene>
<evidence type="ECO:0000313" key="2">
    <source>
        <dbReference type="EMBL" id="CAE07080.1"/>
    </source>
</evidence>
<dbReference type="Proteomes" id="UP000001422">
    <property type="component" value="Chromosome"/>
</dbReference>
<evidence type="ECO:0000256" key="1">
    <source>
        <dbReference type="SAM" id="SignalP"/>
    </source>
</evidence>
<evidence type="ECO:0000313" key="3">
    <source>
        <dbReference type="Proteomes" id="UP000001422"/>
    </source>
</evidence>